<keyword evidence="2" id="KW-1133">Transmembrane helix</keyword>
<feature type="region of interest" description="Disordered" evidence="1">
    <location>
        <begin position="85"/>
        <end position="107"/>
    </location>
</feature>
<evidence type="ECO:0000256" key="1">
    <source>
        <dbReference type="SAM" id="MobiDB-lite"/>
    </source>
</evidence>
<accession>A0ABS5CIS9</accession>
<evidence type="ECO:0000256" key="2">
    <source>
        <dbReference type="SAM" id="Phobius"/>
    </source>
</evidence>
<protein>
    <submittedName>
        <fullName evidence="4">Pilus assembly protein</fullName>
    </submittedName>
</protein>
<keyword evidence="5" id="KW-1185">Reference proteome</keyword>
<keyword evidence="2" id="KW-0472">Membrane</keyword>
<feature type="domain" description="TadE-like" evidence="3">
    <location>
        <begin position="19"/>
        <end position="61"/>
    </location>
</feature>
<dbReference type="RefSeq" id="WP_210662430.1">
    <property type="nucleotide sequence ID" value="NZ_JAGKSP010000012.1"/>
</dbReference>
<dbReference type="Pfam" id="PF07811">
    <property type="entry name" value="TadE"/>
    <property type="match status" value="1"/>
</dbReference>
<evidence type="ECO:0000313" key="4">
    <source>
        <dbReference type="EMBL" id="MBP3965780.1"/>
    </source>
</evidence>
<reference evidence="4 5" key="1">
    <citation type="submission" date="2021-04" db="EMBL/GenBank/DDBJ databases">
        <title>Paenibacillus sp. DLE-14 whole genome sequence.</title>
        <authorList>
            <person name="Ham Y.J."/>
        </authorList>
    </citation>
    <scope>NUCLEOTIDE SEQUENCE [LARGE SCALE GENOMIC DNA]</scope>
    <source>
        <strain evidence="4 5">DLE-14</strain>
    </source>
</reference>
<feature type="transmembrane region" description="Helical" evidence="2">
    <location>
        <begin position="21"/>
        <end position="43"/>
    </location>
</feature>
<sequence length="352" mass="37690">MKRRIPSAGRTGRRSGESGSITLEAALLLPIVLMVVIFFIGLIRLNTVQMALHSAVSQTVRQAAANIHPVDLALQKLSASVGAAQESGPAESAATDPQAEAGAATGAETEAGAKAVLPAVLEQLPGVDVIAEKLEEWLPAPAGPLLSSALQGDWKPVADAAATEAGRGIIEPLLRQEADKSVLDPEELRLSKLSLPDLKNKTEVSLLIEAEYEFKLGFPFTKKSIVLRERAEERVWVRDSISAPQDQESAQSDEAPIQIVLLEPSPANPGRRARVVVKTSPGRKLSIQIIYKSGHSVAKHLGDTYTDNDGFAEWTWLISGNTTPGVWELIVTASEGSSRAARHFVVEKRTAQ</sequence>
<organism evidence="4 5">
    <name type="scientific">Paenibacillus lignilyticus</name>
    <dbReference type="NCBI Taxonomy" id="1172615"/>
    <lineage>
        <taxon>Bacteria</taxon>
        <taxon>Bacillati</taxon>
        <taxon>Bacillota</taxon>
        <taxon>Bacilli</taxon>
        <taxon>Bacillales</taxon>
        <taxon>Paenibacillaceae</taxon>
        <taxon>Paenibacillus</taxon>
    </lineage>
</organism>
<dbReference type="Proteomes" id="UP000673394">
    <property type="component" value="Unassembled WGS sequence"/>
</dbReference>
<comment type="caution">
    <text evidence="4">The sequence shown here is derived from an EMBL/GenBank/DDBJ whole genome shotgun (WGS) entry which is preliminary data.</text>
</comment>
<proteinExistence type="predicted"/>
<dbReference type="InterPro" id="IPR012495">
    <property type="entry name" value="TadE-like_dom"/>
</dbReference>
<keyword evidence="2" id="KW-0812">Transmembrane</keyword>
<gene>
    <name evidence="4" type="ORF">I8J30_23970</name>
</gene>
<name>A0ABS5CIS9_9BACL</name>
<evidence type="ECO:0000313" key="5">
    <source>
        <dbReference type="Proteomes" id="UP000673394"/>
    </source>
</evidence>
<evidence type="ECO:0000259" key="3">
    <source>
        <dbReference type="Pfam" id="PF07811"/>
    </source>
</evidence>
<dbReference type="EMBL" id="JAGKSP010000012">
    <property type="protein sequence ID" value="MBP3965780.1"/>
    <property type="molecule type" value="Genomic_DNA"/>
</dbReference>